<feature type="transmembrane region" description="Helical" evidence="1">
    <location>
        <begin position="383"/>
        <end position="402"/>
    </location>
</feature>
<feature type="transmembrane region" description="Helical" evidence="1">
    <location>
        <begin position="324"/>
        <end position="346"/>
    </location>
</feature>
<organism evidence="2 3">
    <name type="scientific">Vibrio parahaemolyticus</name>
    <dbReference type="NCBI Taxonomy" id="670"/>
    <lineage>
        <taxon>Bacteria</taxon>
        <taxon>Pseudomonadati</taxon>
        <taxon>Pseudomonadota</taxon>
        <taxon>Gammaproteobacteria</taxon>
        <taxon>Vibrionales</taxon>
        <taxon>Vibrionaceae</taxon>
        <taxon>Vibrio</taxon>
    </lineage>
</organism>
<feature type="transmembrane region" description="Helical" evidence="1">
    <location>
        <begin position="177"/>
        <end position="210"/>
    </location>
</feature>
<reference evidence="2 3" key="1">
    <citation type="journal article" date="2017" name="Appl. Environ. Microbiol.">
        <title>Parallel evolution of two clades of a major Atlantic endemic Vibrio parahaemolyticus pathogen lineage by independent acquisition of related pathogenicity islands.</title>
        <authorList>
            <person name="Xu F."/>
            <person name="Gonzalez-Escalona N."/>
            <person name="Drees K.P."/>
            <person name="Sebra R.P."/>
            <person name="Cooper V.S."/>
            <person name="Jones S.H."/>
            <person name="Whistler C.A."/>
        </authorList>
    </citation>
    <scope>NUCLEOTIDE SEQUENCE [LARGE SCALE GENOMIC DNA]</scope>
    <source>
        <strain evidence="2 3">MAVP-3</strain>
    </source>
</reference>
<dbReference type="Proteomes" id="UP000214596">
    <property type="component" value="Unassembled WGS sequence"/>
</dbReference>
<proteinExistence type="predicted"/>
<feature type="transmembrane region" description="Helical" evidence="1">
    <location>
        <begin position="6"/>
        <end position="22"/>
    </location>
</feature>
<feature type="transmembrane region" description="Helical" evidence="1">
    <location>
        <begin position="104"/>
        <end position="126"/>
    </location>
</feature>
<feature type="transmembrane region" description="Helical" evidence="1">
    <location>
        <begin position="216"/>
        <end position="236"/>
    </location>
</feature>
<dbReference type="AlphaFoldDB" id="A0A227JJY3"/>
<feature type="transmembrane region" description="Helical" evidence="1">
    <location>
        <begin position="353"/>
        <end position="371"/>
    </location>
</feature>
<evidence type="ECO:0000313" key="3">
    <source>
        <dbReference type="Proteomes" id="UP000214596"/>
    </source>
</evidence>
<dbReference type="Pfam" id="PF14296">
    <property type="entry name" value="O-ag_pol_Wzy"/>
    <property type="match status" value="1"/>
</dbReference>
<dbReference type="RefSeq" id="WP_025792529.1">
    <property type="nucleotide sequence ID" value="NZ_CANUIC010000002.1"/>
</dbReference>
<name>A0A227JJY3_VIBPH</name>
<keyword evidence="1" id="KW-1133">Transmembrane helix</keyword>
<feature type="transmembrane region" description="Helical" evidence="1">
    <location>
        <begin position="59"/>
        <end position="84"/>
    </location>
</feature>
<dbReference type="NCBIfam" id="TIGR04370">
    <property type="entry name" value="glyco_rpt_poly"/>
    <property type="match status" value="1"/>
</dbReference>
<gene>
    <name evidence="2" type="ORF">CA163_00375</name>
</gene>
<comment type="caution">
    <text evidence="2">The sequence shown here is derived from an EMBL/GenBank/DDBJ whole genome shotgun (WGS) entry which is preliminary data.</text>
</comment>
<dbReference type="InterPro" id="IPR029468">
    <property type="entry name" value="O-ag_pol_Wzy"/>
</dbReference>
<keyword evidence="1" id="KW-0472">Membrane</keyword>
<feature type="transmembrane region" description="Helical" evidence="1">
    <location>
        <begin position="146"/>
        <end position="165"/>
    </location>
</feature>
<accession>A0A227JJY3</accession>
<keyword evidence="1" id="KW-0812">Transmembrane</keyword>
<evidence type="ECO:0000256" key="1">
    <source>
        <dbReference type="SAM" id="Phobius"/>
    </source>
</evidence>
<sequence>MFEYSNAIFLLLVILFSLFVFVEQKIRGYGFSINFLILLFGFLYSIGPLLSDENIPNAIYLSLSLAFSIFACVLSSMLTSELILKENRREIAYFRINDKVKYGVLFFSILSLFLFVYVVIIKIGVIEFFLTSRSMRTSYTRSFSHLMLFRDLACAVAAFSLLCYCVNKKSFYKKTWLFLCSLMVIYSILTISRAQLVAAIFPSLFILSYFGYIKTYLVNLVIGVGIFIALIWKWLLSTLIFSESFSFDKFSISVPSELYQWAIITNDVKNEPLLLGTSFLDAFISFIHPFYDTVPLSIWYVNKFEPIVAEAGGGRGFSLFSESILNFGFIGVPVVFALLGVFLGILSYLSRKYVFAIYITAVTMPYLYKIFRSEFLSITKTWWWFYVIPIIFVIFFSKVVIVRDKHVKKNKI</sequence>
<dbReference type="EMBL" id="NIXT01000005">
    <property type="protein sequence ID" value="OXE34825.1"/>
    <property type="molecule type" value="Genomic_DNA"/>
</dbReference>
<protein>
    <submittedName>
        <fullName evidence="2">Oligosaccharide repeat unit polymerase</fullName>
    </submittedName>
</protein>
<feature type="transmembrane region" description="Helical" evidence="1">
    <location>
        <begin position="29"/>
        <end position="47"/>
    </location>
</feature>
<evidence type="ECO:0000313" key="2">
    <source>
        <dbReference type="EMBL" id="OXE34825.1"/>
    </source>
</evidence>